<comment type="caution">
    <text evidence="2">The sequence shown here is derived from an EMBL/GenBank/DDBJ whole genome shotgun (WGS) entry which is preliminary data.</text>
</comment>
<protein>
    <recommendedName>
        <fullName evidence="4">Cyanovirin-N domain-containing protein</fullName>
    </recommendedName>
</protein>
<dbReference type="AlphaFoldDB" id="A0A2T5LNW9"/>
<evidence type="ECO:0000313" key="2">
    <source>
        <dbReference type="EMBL" id="PTU17980.1"/>
    </source>
</evidence>
<dbReference type="VEuPathDB" id="FungiDB:P175DRAFT_0525782"/>
<accession>A0A2T5LNW9</accession>
<dbReference type="OrthoDB" id="10352204at2759"/>
<reference evidence="2 3" key="1">
    <citation type="journal article" date="2018" name="Proc. Natl. Acad. Sci. U.S.A.">
        <title>Linking secondary metabolites to gene clusters through genome sequencing of six diverse Aspergillus species.</title>
        <authorList>
            <person name="Kaerboelling I."/>
            <person name="Vesth T.C."/>
            <person name="Frisvad J.C."/>
            <person name="Nybo J.L."/>
            <person name="Theobald S."/>
            <person name="Kuo A."/>
            <person name="Bowyer P."/>
            <person name="Matsuda Y."/>
            <person name="Mondo S."/>
            <person name="Lyhne E.K."/>
            <person name="Kogle M.E."/>
            <person name="Clum A."/>
            <person name="Lipzen A."/>
            <person name="Salamov A."/>
            <person name="Ngan C.Y."/>
            <person name="Daum C."/>
            <person name="Chiniquy J."/>
            <person name="Barry K."/>
            <person name="LaButti K."/>
            <person name="Haridas S."/>
            <person name="Simmons B.A."/>
            <person name="Magnuson J.K."/>
            <person name="Mortensen U.H."/>
            <person name="Larsen T.O."/>
            <person name="Grigoriev I.V."/>
            <person name="Baker S.E."/>
            <person name="Andersen M.R."/>
        </authorList>
    </citation>
    <scope>NUCLEOTIDE SEQUENCE [LARGE SCALE GENOMIC DNA]</scope>
    <source>
        <strain evidence="2 3">IBT 24754</strain>
    </source>
</reference>
<evidence type="ECO:0000256" key="1">
    <source>
        <dbReference type="SAM" id="SignalP"/>
    </source>
</evidence>
<feature type="chain" id="PRO_5015729039" description="Cyanovirin-N domain-containing protein" evidence="1">
    <location>
        <begin position="19"/>
        <end position="183"/>
    </location>
</feature>
<name>A0A2T5LNW9_9EURO</name>
<evidence type="ECO:0000313" key="3">
    <source>
        <dbReference type="Proteomes" id="UP000244073"/>
    </source>
</evidence>
<dbReference type="RefSeq" id="XP_040749372.1">
    <property type="nucleotide sequence ID" value="XM_040899432.1"/>
</dbReference>
<dbReference type="EMBL" id="MSFN02000008">
    <property type="protein sequence ID" value="PTU17980.1"/>
    <property type="molecule type" value="Genomic_DNA"/>
</dbReference>
<proteinExistence type="predicted"/>
<dbReference type="GeneID" id="63816314"/>
<evidence type="ECO:0008006" key="4">
    <source>
        <dbReference type="Google" id="ProtNLM"/>
    </source>
</evidence>
<keyword evidence="1" id="KW-0732">Signal</keyword>
<organism evidence="2 3">
    <name type="scientific">Aspergillus ochraceoroseus IBT 24754</name>
    <dbReference type="NCBI Taxonomy" id="1392256"/>
    <lineage>
        <taxon>Eukaryota</taxon>
        <taxon>Fungi</taxon>
        <taxon>Dikarya</taxon>
        <taxon>Ascomycota</taxon>
        <taxon>Pezizomycotina</taxon>
        <taxon>Eurotiomycetes</taxon>
        <taxon>Eurotiomycetidae</taxon>
        <taxon>Eurotiales</taxon>
        <taxon>Aspergillaceae</taxon>
        <taxon>Aspergillus</taxon>
        <taxon>Aspergillus subgen. Nidulantes</taxon>
    </lineage>
</organism>
<gene>
    <name evidence="2" type="ORF">P175DRAFT_0525782</name>
</gene>
<dbReference type="Proteomes" id="UP000244073">
    <property type="component" value="Unassembled WGS sequence"/>
</dbReference>
<feature type="signal peptide" evidence="1">
    <location>
        <begin position="1"/>
        <end position="18"/>
    </location>
</feature>
<sequence length="183" mass="20238">MKFEVVTLFWLFAGLAMANTCSDRCSDNALCCCCETTHKIPGSTGEIITTWSSQPRCIGQNCHDICNDWEISSKNTCNYFNDRSGYQACEAVGTPNYAADSNFRYFPHGNLASSSWTWESDTIKGAVITSNGLIIWQPNIRINTVCISYKGNGGYHCYKRPAYAACTLSESAVENINNAWGFA</sequence>